<name>A0A7I8JW13_SPIIN</name>
<feature type="chain" id="PRO_5029598941" description="Amidase domain-containing protein" evidence="1">
    <location>
        <begin position="28"/>
        <end position="530"/>
    </location>
</feature>
<dbReference type="SUPFAM" id="SSF75304">
    <property type="entry name" value="Amidase signature (AS) enzymes"/>
    <property type="match status" value="1"/>
</dbReference>
<dbReference type="AlphaFoldDB" id="A0A7I8JW13"/>
<dbReference type="InterPro" id="IPR023631">
    <property type="entry name" value="Amidase_dom"/>
</dbReference>
<evidence type="ECO:0000313" key="3">
    <source>
        <dbReference type="EMBL" id="CAA7387795.1"/>
    </source>
</evidence>
<sequence length="530" mass="56235">MAVPISAPRFLLLQVLLLIGGAAVVRGFEISEATIEGIHLAFSRNELTSRRLVEFYLDRIRTLNPRLRAVIEVNPAALSEADRADEKRRCLVYGDLGALHGIPVLLKDNIATASPLNTTAGSLALVGATSARDAGVVTRLRRAGAVILGKASMSEWAGFRSSGQGLNPYNPSATPCGSSSGSAISVAANMVTVSLGTETDGSIICPAASQALVGIKPTVGLTSLAGVVPISPRQDTVGPIGRTVADAVRVLEVIAGYDPRDSMATAKASEFIPPGGYRQFLREDGLRGKRLGILRRPFFAFPNGSVLADDFQAHLRTLREKGAIVVDDLEIADTSTILNPTESGEVALLLAEFKLSLNAYLAELPCSPVRSLADVIAFNAANPAEERLEEFGQDILLMSQATTGIGPAERQALARLEELSEGGLERLMREERLDAVVTPEATVPTRIYPVLAIGGYPGIVVPAGFDGEGVPLGICFGGLRGSEPRLIEIAYGFEQATKIRRPPPPGLDREGLWARLGPQMLPSLNKKRAL</sequence>
<dbReference type="Proteomes" id="UP000663760">
    <property type="component" value="Chromosome 1"/>
</dbReference>
<keyword evidence="4" id="KW-1185">Reference proteome</keyword>
<organism evidence="3 4">
    <name type="scientific">Spirodela intermedia</name>
    <name type="common">Intermediate duckweed</name>
    <dbReference type="NCBI Taxonomy" id="51605"/>
    <lineage>
        <taxon>Eukaryota</taxon>
        <taxon>Viridiplantae</taxon>
        <taxon>Streptophyta</taxon>
        <taxon>Embryophyta</taxon>
        <taxon>Tracheophyta</taxon>
        <taxon>Spermatophyta</taxon>
        <taxon>Magnoliopsida</taxon>
        <taxon>Liliopsida</taxon>
        <taxon>Araceae</taxon>
        <taxon>Lemnoideae</taxon>
        <taxon>Spirodela</taxon>
    </lineage>
</organism>
<dbReference type="InterPro" id="IPR036928">
    <property type="entry name" value="AS_sf"/>
</dbReference>
<dbReference type="OrthoDB" id="566138at2759"/>
<proteinExistence type="predicted"/>
<dbReference type="PANTHER" id="PTHR42678">
    <property type="entry name" value="AMIDASE"/>
    <property type="match status" value="1"/>
</dbReference>
<keyword evidence="1" id="KW-0732">Signal</keyword>
<accession>A0A7I8JW13</accession>
<dbReference type="EMBL" id="LR746264">
    <property type="protein sequence ID" value="CAA7387795.1"/>
    <property type="molecule type" value="Genomic_DNA"/>
</dbReference>
<reference evidence="3" key="1">
    <citation type="submission" date="2020-02" db="EMBL/GenBank/DDBJ databases">
        <authorList>
            <person name="Scholz U."/>
            <person name="Mascher M."/>
            <person name="Fiebig A."/>
        </authorList>
    </citation>
    <scope>NUCLEOTIDE SEQUENCE</scope>
</reference>
<evidence type="ECO:0000259" key="2">
    <source>
        <dbReference type="Pfam" id="PF01425"/>
    </source>
</evidence>
<evidence type="ECO:0000256" key="1">
    <source>
        <dbReference type="SAM" id="SignalP"/>
    </source>
</evidence>
<protein>
    <recommendedName>
        <fullName evidence="2">Amidase domain-containing protein</fullName>
    </recommendedName>
</protein>
<evidence type="ECO:0000313" key="4">
    <source>
        <dbReference type="Proteomes" id="UP000663760"/>
    </source>
</evidence>
<feature type="domain" description="Amidase" evidence="2">
    <location>
        <begin position="52"/>
        <end position="486"/>
    </location>
</feature>
<dbReference type="PANTHER" id="PTHR42678:SF34">
    <property type="entry name" value="OS04G0183300 PROTEIN"/>
    <property type="match status" value="1"/>
</dbReference>
<dbReference type="Pfam" id="PF01425">
    <property type="entry name" value="Amidase"/>
    <property type="match status" value="1"/>
</dbReference>
<dbReference type="Gene3D" id="3.90.1300.10">
    <property type="entry name" value="Amidase signature (AS) domain"/>
    <property type="match status" value="1"/>
</dbReference>
<feature type="signal peptide" evidence="1">
    <location>
        <begin position="1"/>
        <end position="27"/>
    </location>
</feature>
<gene>
    <name evidence="3" type="ORF">SI8410_01000155</name>
</gene>